<dbReference type="FunFam" id="3.20.20.70:FF:000221">
    <property type="entry name" value="tRNA-dihydrouridine synthase"/>
    <property type="match status" value="1"/>
</dbReference>
<reference evidence="8" key="1">
    <citation type="journal article" date="2015" name="Nat. Genet.">
        <title>The genome and transcriptome of the zoonotic hookworm Ancylostoma ceylanicum identify infection-specific gene families.</title>
        <authorList>
            <person name="Schwarz E.M."/>
            <person name="Hu Y."/>
            <person name="Antoshechkin I."/>
            <person name="Miller M.M."/>
            <person name="Sternberg P.W."/>
            <person name="Aroian R.V."/>
        </authorList>
    </citation>
    <scope>NUCLEOTIDE SEQUENCE</scope>
    <source>
        <strain evidence="8">HY135</strain>
    </source>
</reference>
<evidence type="ECO:0000313" key="7">
    <source>
        <dbReference type="EMBL" id="EYC25187.1"/>
    </source>
</evidence>
<dbReference type="Proteomes" id="UP000024635">
    <property type="component" value="Unassembled WGS sequence"/>
</dbReference>
<keyword evidence="5" id="KW-0560">Oxidoreductase</keyword>
<accession>A0A016VDT2</accession>
<dbReference type="PANTHER" id="PTHR11082">
    <property type="entry name" value="TRNA-DIHYDROURIDINE SYNTHASE"/>
    <property type="match status" value="1"/>
</dbReference>
<evidence type="ECO:0000256" key="3">
    <source>
        <dbReference type="ARBA" id="ARBA00022643"/>
    </source>
</evidence>
<dbReference type="PANTHER" id="PTHR11082:SF31">
    <property type="entry name" value="TRNA-DIHYDROURIDINE(20A_20B) SYNTHASE [NAD(P)+]-LIKE"/>
    <property type="match status" value="1"/>
</dbReference>
<gene>
    <name evidence="7" type="primary">Acey_s0012.g1754</name>
    <name evidence="7" type="synonym">Acey-C45G9.2</name>
    <name evidence="7" type="ORF">Y032_0012g1754</name>
</gene>
<organism evidence="7 8">
    <name type="scientific">Ancylostoma ceylanicum</name>
    <dbReference type="NCBI Taxonomy" id="53326"/>
    <lineage>
        <taxon>Eukaryota</taxon>
        <taxon>Metazoa</taxon>
        <taxon>Ecdysozoa</taxon>
        <taxon>Nematoda</taxon>
        <taxon>Chromadorea</taxon>
        <taxon>Rhabditida</taxon>
        <taxon>Rhabditina</taxon>
        <taxon>Rhabditomorpha</taxon>
        <taxon>Strongyloidea</taxon>
        <taxon>Ancylostomatidae</taxon>
        <taxon>Ancylostomatinae</taxon>
        <taxon>Ancylostoma</taxon>
    </lineage>
</organism>
<feature type="domain" description="DUS-like FMN-binding" evidence="6">
    <location>
        <begin position="4"/>
        <end position="253"/>
    </location>
</feature>
<keyword evidence="4" id="KW-0819">tRNA processing</keyword>
<evidence type="ECO:0000313" key="8">
    <source>
        <dbReference type="Proteomes" id="UP000024635"/>
    </source>
</evidence>
<comment type="caution">
    <text evidence="7">The sequence shown here is derived from an EMBL/GenBank/DDBJ whole genome shotgun (WGS) entry which is preliminary data.</text>
</comment>
<evidence type="ECO:0000256" key="1">
    <source>
        <dbReference type="ARBA" id="ARBA00001917"/>
    </source>
</evidence>
<dbReference type="STRING" id="53326.A0A016VDT2"/>
<dbReference type="InterPro" id="IPR035587">
    <property type="entry name" value="DUS-like_FMN-bd"/>
</dbReference>
<name>A0A016VDT2_9BILA</name>
<keyword evidence="2" id="KW-0285">Flavoprotein</keyword>
<dbReference type="GO" id="GO:0017150">
    <property type="term" value="F:tRNA dihydrouridine synthase activity"/>
    <property type="evidence" value="ECO:0007669"/>
    <property type="project" value="InterPro"/>
</dbReference>
<keyword evidence="3" id="KW-0288">FMN</keyword>
<dbReference type="OrthoDB" id="9977870at2759"/>
<protein>
    <recommendedName>
        <fullName evidence="6">DUS-like FMN-binding domain-containing protein</fullName>
    </recommendedName>
</protein>
<comment type="cofactor">
    <cofactor evidence="1">
        <name>FMN</name>
        <dbReference type="ChEBI" id="CHEBI:58210"/>
    </cofactor>
</comment>
<evidence type="ECO:0000256" key="2">
    <source>
        <dbReference type="ARBA" id="ARBA00022630"/>
    </source>
</evidence>
<dbReference type="SUPFAM" id="SSF51395">
    <property type="entry name" value="FMN-linked oxidoreductases"/>
    <property type="match status" value="1"/>
</dbReference>
<evidence type="ECO:0000256" key="4">
    <source>
        <dbReference type="ARBA" id="ARBA00022694"/>
    </source>
</evidence>
<dbReference type="GO" id="GO:0050660">
    <property type="term" value="F:flavin adenine dinucleotide binding"/>
    <property type="evidence" value="ECO:0007669"/>
    <property type="project" value="InterPro"/>
</dbReference>
<dbReference type="AlphaFoldDB" id="A0A016VDT2"/>
<evidence type="ECO:0000256" key="5">
    <source>
        <dbReference type="ARBA" id="ARBA00023002"/>
    </source>
</evidence>
<keyword evidence="8" id="KW-1185">Reference proteome</keyword>
<dbReference type="Gene3D" id="3.20.20.70">
    <property type="entry name" value="Aldolase class I"/>
    <property type="match status" value="1"/>
</dbReference>
<sequence length="497" mass="55805">MIGLAFRQLVRLYDVDCCYTPMIYAKNFLESEHCRFSEFSTSSEDRPLIVQFASDDPFVFGSAAELVYNYATGVDLNCGCPKSDVRAKGFGSFLLNRPDLLADIVKQCRARISDPDFTISLKIRVQYPLERTIDLCRKAEKAGVSHLTVHGRTPQMRSEPVDYDAIRLVKESVSVPVVANGDVTQKLQALEIAEKTGVDGVMAANGLLYNPALFAGFEYTPASCIRDFLRLSADHGLPLHLFQQHLIYMLRDLTTPCQRRVFHELSSRPAIEQFLEDVLLINDADCLSFRSFLSEGAVLEKVIIDEREIWETQMFGVWAIIDSKWFASQKARATSFNDIRRHQTTRVAKGPSQISPSDWKLTARLSRMKSKEMGLMPFRPGTRTRLLIMSLPAKSRISCFKILKCLRVLAMELLDVLLHAAHLAVSIALLRARSFQQFTRCLSLGSAIAPMLTMPCTTGNVNRDSHSCRLGAGVAIVIDVSCTPIESYQICQFQQKL</sequence>
<dbReference type="EMBL" id="JARK01001348">
    <property type="protein sequence ID" value="EYC25187.1"/>
    <property type="molecule type" value="Genomic_DNA"/>
</dbReference>
<dbReference type="Pfam" id="PF01207">
    <property type="entry name" value="Dus"/>
    <property type="match status" value="1"/>
</dbReference>
<dbReference type="InterPro" id="IPR018517">
    <property type="entry name" value="tRNA_hU_synthase_CS"/>
</dbReference>
<dbReference type="CDD" id="cd02801">
    <property type="entry name" value="DUS_like_FMN"/>
    <property type="match status" value="1"/>
</dbReference>
<proteinExistence type="predicted"/>
<dbReference type="PROSITE" id="PS01136">
    <property type="entry name" value="UPF0034"/>
    <property type="match status" value="1"/>
</dbReference>
<evidence type="ECO:0000259" key="6">
    <source>
        <dbReference type="Pfam" id="PF01207"/>
    </source>
</evidence>
<dbReference type="InterPro" id="IPR013785">
    <property type="entry name" value="Aldolase_TIM"/>
</dbReference>